<evidence type="ECO:0000256" key="11">
    <source>
        <dbReference type="ARBA" id="ARBA00032139"/>
    </source>
</evidence>
<comment type="pathway">
    <text evidence="3">Protein modification; protein glycosylation.</text>
</comment>
<feature type="transmembrane region" description="Helical" evidence="12">
    <location>
        <begin position="247"/>
        <end position="268"/>
    </location>
</feature>
<evidence type="ECO:0000313" key="16">
    <source>
        <dbReference type="EMBL" id="PFH48015.1"/>
    </source>
</evidence>
<evidence type="ECO:0000256" key="1">
    <source>
        <dbReference type="ARBA" id="ARBA00002791"/>
    </source>
</evidence>
<dbReference type="InterPro" id="IPR055374">
    <property type="entry name" value="Ribophorin_II_3rd"/>
</dbReference>
<evidence type="ECO:0000259" key="15">
    <source>
        <dbReference type="Pfam" id="PF25147"/>
    </source>
</evidence>
<dbReference type="GO" id="GO:0008250">
    <property type="term" value="C:oligosaccharyltransferase complex"/>
    <property type="evidence" value="ECO:0007669"/>
    <property type="project" value="InterPro"/>
</dbReference>
<keyword evidence="5 12" id="KW-0812">Transmembrane</keyword>
<keyword evidence="17" id="KW-1185">Reference proteome</keyword>
<evidence type="ECO:0000313" key="17">
    <source>
        <dbReference type="Proteomes" id="UP000242287"/>
    </source>
</evidence>
<evidence type="ECO:0000256" key="4">
    <source>
        <dbReference type="ARBA" id="ARBA00009038"/>
    </source>
</evidence>
<dbReference type="InterPro" id="IPR056790">
    <property type="entry name" value="Ribophorin_II_C"/>
</dbReference>
<comment type="function">
    <text evidence="1">Subunit of the oligosaccharyl transferase (OST) complex that catalyzes the initial transfer of a defined glycan (Glc(3)Man(9)GlcNAc(2) in eukaryotes) from the lipid carrier dolichol-pyrophosphate to an asparagine residue within an Asn-X-Ser/Thr consensus motif in nascent polypeptide chains, the first step in protein N-glycosylation. N-glycosylation occurs cotranslationally and the complex associates with the Sec61 complex at the channel-forming translocon complex that mediates protein translocation across the endoplasmic reticulum (ER). All subunits are required for a maximal enzyme activity.</text>
</comment>
<reference evidence="16 17" key="1">
    <citation type="submission" date="2014-02" db="EMBL/GenBank/DDBJ databases">
        <title>Transposable element dynamics among asymbiotic and ectomycorrhizal Amanita fungi.</title>
        <authorList>
            <consortium name="DOE Joint Genome Institute"/>
            <person name="Hess J."/>
            <person name="Skrede I."/>
            <person name="Wolfe B."/>
            <person name="LaButti K."/>
            <person name="Ohm R.A."/>
            <person name="Grigoriev I.V."/>
            <person name="Pringle A."/>
        </authorList>
    </citation>
    <scope>NUCLEOTIDE SEQUENCE [LARGE SCALE GENOMIC DNA]</scope>
    <source>
        <strain evidence="16 17">SKay4041</strain>
    </source>
</reference>
<feature type="transmembrane region" description="Helical" evidence="12">
    <location>
        <begin position="188"/>
        <end position="208"/>
    </location>
</feature>
<dbReference type="InterPro" id="IPR008814">
    <property type="entry name" value="Swp1"/>
</dbReference>
<dbReference type="PANTHER" id="PTHR12640">
    <property type="entry name" value="RIBOPHORIN II"/>
    <property type="match status" value="1"/>
</dbReference>
<accession>A0A2A9NAH1</accession>
<dbReference type="AlphaFoldDB" id="A0A2A9NAH1"/>
<dbReference type="Proteomes" id="UP000242287">
    <property type="component" value="Unassembled WGS sequence"/>
</dbReference>
<dbReference type="Pfam" id="PF25147">
    <property type="entry name" value="Ribophorin_II_C"/>
    <property type="match status" value="1"/>
</dbReference>
<sequence>MLFPISLLLLAASSVQAATLLTLQSPRVVITSTTTKDPIRSEPLSLAHKLTHPLNLTQTSTLKLTFQITEKESGKGIQPHQTFLRFYDAQSGEEGIQPVRVTSAGKAKFELNMSKPPVSLPPTTATSPLQVTLLIGSPNHTPLSADLFDLYVPASQPAPVHQDEASFHILPEINHTFRAEQKLPPRPISAVFALFVVAPWVFLLGLWSQNAPRPTHLASPHILPFIATLTAFEALLFWYWVDLKLGQVLSYGAILGVATIFTGKHALANIGSRRLGGK</sequence>
<protein>
    <recommendedName>
        <fullName evidence="11">Ribophorin II</fullName>
    </recommendedName>
    <alternativeName>
        <fullName evidence="10">Ribophorin-2</fullName>
    </alternativeName>
</protein>
<comment type="subcellular location">
    <subcellularLocation>
        <location evidence="2">Endoplasmic reticulum membrane</location>
        <topology evidence="2">Multi-pass membrane protein</topology>
    </subcellularLocation>
</comment>
<gene>
    <name evidence="16" type="ORF">AMATHDRAFT_76926</name>
</gene>
<name>A0A2A9NAH1_9AGAR</name>
<feature type="domain" description="Ribophorin II C-terminal" evidence="15">
    <location>
        <begin position="177"/>
        <end position="274"/>
    </location>
</feature>
<feature type="signal peptide" evidence="13">
    <location>
        <begin position="1"/>
        <end position="17"/>
    </location>
</feature>
<feature type="domain" description="Ribophorin II third" evidence="14">
    <location>
        <begin position="39"/>
        <end position="120"/>
    </location>
</feature>
<organism evidence="16 17">
    <name type="scientific">Amanita thiersii Skay4041</name>
    <dbReference type="NCBI Taxonomy" id="703135"/>
    <lineage>
        <taxon>Eukaryota</taxon>
        <taxon>Fungi</taxon>
        <taxon>Dikarya</taxon>
        <taxon>Basidiomycota</taxon>
        <taxon>Agaricomycotina</taxon>
        <taxon>Agaricomycetes</taxon>
        <taxon>Agaricomycetidae</taxon>
        <taxon>Agaricales</taxon>
        <taxon>Pluteineae</taxon>
        <taxon>Amanitaceae</taxon>
        <taxon>Amanita</taxon>
    </lineage>
</organism>
<keyword evidence="6 13" id="KW-0732">Signal</keyword>
<keyword evidence="7" id="KW-0256">Endoplasmic reticulum</keyword>
<dbReference type="PANTHER" id="PTHR12640:SF0">
    <property type="entry name" value="DOLICHYL-DIPHOSPHOOLIGOSACCHARIDE--PROTEIN GLYCOSYLTRANSFERASE SUBUNIT 2"/>
    <property type="match status" value="1"/>
</dbReference>
<dbReference type="STRING" id="703135.A0A2A9NAH1"/>
<feature type="chain" id="PRO_5044267651" description="Ribophorin II" evidence="13">
    <location>
        <begin position="18"/>
        <end position="278"/>
    </location>
</feature>
<feature type="transmembrane region" description="Helical" evidence="12">
    <location>
        <begin position="220"/>
        <end position="241"/>
    </location>
</feature>
<dbReference type="UniPathway" id="UPA00378"/>
<evidence type="ECO:0000256" key="8">
    <source>
        <dbReference type="ARBA" id="ARBA00022989"/>
    </source>
</evidence>
<evidence type="ECO:0000256" key="6">
    <source>
        <dbReference type="ARBA" id="ARBA00022729"/>
    </source>
</evidence>
<dbReference type="OrthoDB" id="432292at2759"/>
<evidence type="ECO:0000259" key="14">
    <source>
        <dbReference type="Pfam" id="PF23860"/>
    </source>
</evidence>
<evidence type="ECO:0000256" key="12">
    <source>
        <dbReference type="SAM" id="Phobius"/>
    </source>
</evidence>
<dbReference type="GO" id="GO:0006487">
    <property type="term" value="P:protein N-linked glycosylation"/>
    <property type="evidence" value="ECO:0007669"/>
    <property type="project" value="TreeGrafter"/>
</dbReference>
<comment type="similarity">
    <text evidence="4">Belongs to the SWP1 family.</text>
</comment>
<evidence type="ECO:0000256" key="7">
    <source>
        <dbReference type="ARBA" id="ARBA00022824"/>
    </source>
</evidence>
<dbReference type="Pfam" id="PF23860">
    <property type="entry name" value="Ribophorin_II_3rd"/>
    <property type="match status" value="1"/>
</dbReference>
<dbReference type="EMBL" id="KZ302080">
    <property type="protein sequence ID" value="PFH48015.1"/>
    <property type="molecule type" value="Genomic_DNA"/>
</dbReference>
<evidence type="ECO:0000256" key="5">
    <source>
        <dbReference type="ARBA" id="ARBA00022692"/>
    </source>
</evidence>
<evidence type="ECO:0000256" key="13">
    <source>
        <dbReference type="SAM" id="SignalP"/>
    </source>
</evidence>
<evidence type="ECO:0000256" key="3">
    <source>
        <dbReference type="ARBA" id="ARBA00004922"/>
    </source>
</evidence>
<evidence type="ECO:0000256" key="2">
    <source>
        <dbReference type="ARBA" id="ARBA00004477"/>
    </source>
</evidence>
<proteinExistence type="inferred from homology"/>
<evidence type="ECO:0000256" key="9">
    <source>
        <dbReference type="ARBA" id="ARBA00023136"/>
    </source>
</evidence>
<keyword evidence="8 12" id="KW-1133">Transmembrane helix</keyword>
<keyword evidence="9 12" id="KW-0472">Membrane</keyword>
<evidence type="ECO:0000256" key="10">
    <source>
        <dbReference type="ARBA" id="ARBA00030078"/>
    </source>
</evidence>